<accession>A0A139SR28</accession>
<dbReference type="UniPathway" id="UPA00252"/>
<keyword evidence="2 6" id="KW-0285">Flavoprotein</keyword>
<comment type="similarity">
    <text evidence="6">Belongs to the protoporphyrinogen/coproporphyrinogen oxidase family. Coproporphyrinogen III oxidase subfamily.</text>
</comment>
<dbReference type="SUPFAM" id="SSF51905">
    <property type="entry name" value="FAD/NAD(P)-binding domain"/>
    <property type="match status" value="1"/>
</dbReference>
<evidence type="ECO:0000313" key="9">
    <source>
        <dbReference type="Proteomes" id="UP000071392"/>
    </source>
</evidence>
<dbReference type="GO" id="GO:0006783">
    <property type="term" value="P:heme biosynthetic process"/>
    <property type="evidence" value="ECO:0007669"/>
    <property type="project" value="UniProtKB-UniRule"/>
</dbReference>
<dbReference type="STRING" id="1548208.AXK12_02410"/>
<dbReference type="AlphaFoldDB" id="A0A139SR28"/>
<proteinExistence type="inferred from homology"/>
<comment type="cofactor">
    <cofactor evidence="1 6">
        <name>FAD</name>
        <dbReference type="ChEBI" id="CHEBI:57692"/>
    </cofactor>
</comment>
<dbReference type="InterPro" id="IPR050464">
    <property type="entry name" value="Zeta_carotene_desat/Oxidored"/>
</dbReference>
<dbReference type="InterPro" id="IPR036188">
    <property type="entry name" value="FAD/NAD-bd_sf"/>
</dbReference>
<dbReference type="OrthoDB" id="9805195at2"/>
<organism evidence="8 9">
    <name type="scientific">Cephaloticoccus capnophilus</name>
    <dbReference type="NCBI Taxonomy" id="1548208"/>
    <lineage>
        <taxon>Bacteria</taxon>
        <taxon>Pseudomonadati</taxon>
        <taxon>Verrucomicrobiota</taxon>
        <taxon>Opitutia</taxon>
        <taxon>Opitutales</taxon>
        <taxon>Opitutaceae</taxon>
        <taxon>Cephaloticoccus</taxon>
    </lineage>
</organism>
<comment type="subcellular location">
    <subcellularLocation>
        <location evidence="6">Cytoplasm</location>
    </subcellularLocation>
</comment>
<dbReference type="Gene3D" id="3.50.50.60">
    <property type="entry name" value="FAD/NAD(P)-binding domain"/>
    <property type="match status" value="1"/>
</dbReference>
<evidence type="ECO:0000259" key="7">
    <source>
        <dbReference type="Pfam" id="PF01593"/>
    </source>
</evidence>
<protein>
    <recommendedName>
        <fullName evidence="6">Coproporphyrinogen III oxidase</fullName>
        <ecNumber evidence="6">1.3.3.15</ecNumber>
    </recommendedName>
</protein>
<keyword evidence="5 6" id="KW-0350">Heme biosynthesis</keyword>
<dbReference type="Proteomes" id="UP000071392">
    <property type="component" value="Unassembled WGS sequence"/>
</dbReference>
<dbReference type="NCBIfam" id="TIGR00562">
    <property type="entry name" value="proto_IX_ox"/>
    <property type="match status" value="1"/>
</dbReference>
<dbReference type="InterPro" id="IPR004572">
    <property type="entry name" value="Protoporphyrinogen_oxidase"/>
</dbReference>
<evidence type="ECO:0000256" key="1">
    <source>
        <dbReference type="ARBA" id="ARBA00001974"/>
    </source>
</evidence>
<evidence type="ECO:0000313" key="8">
    <source>
        <dbReference type="EMBL" id="KXU37036.1"/>
    </source>
</evidence>
<dbReference type="SUPFAM" id="SSF54373">
    <property type="entry name" value="FAD-linked reductases, C-terminal domain"/>
    <property type="match status" value="1"/>
</dbReference>
<evidence type="ECO:0000256" key="6">
    <source>
        <dbReference type="RuleBase" id="RU364052"/>
    </source>
</evidence>
<keyword evidence="4 6" id="KW-0560">Oxidoreductase</keyword>
<name>A0A139SR28_9BACT</name>
<reference evidence="8 9" key="1">
    <citation type="submission" date="2016-02" db="EMBL/GenBank/DDBJ databases">
        <authorList>
            <person name="Wen L."/>
            <person name="He K."/>
            <person name="Yang H."/>
        </authorList>
    </citation>
    <scope>NUCLEOTIDE SEQUENCE [LARGE SCALE GENOMIC DNA]</scope>
    <source>
        <strain evidence="8 9">CV41</strain>
    </source>
</reference>
<dbReference type="EMBL" id="LSZP01000016">
    <property type="protein sequence ID" value="KXU37036.1"/>
    <property type="molecule type" value="Genomic_DNA"/>
</dbReference>
<dbReference type="PANTHER" id="PTHR42923">
    <property type="entry name" value="PROTOPORPHYRINOGEN OXIDASE"/>
    <property type="match status" value="1"/>
</dbReference>
<dbReference type="EC" id="1.3.3.15" evidence="6"/>
<evidence type="ECO:0000256" key="2">
    <source>
        <dbReference type="ARBA" id="ARBA00022630"/>
    </source>
</evidence>
<sequence length="486" mass="51463">MPPVHADEAPSGLRIKKPSVAVIGGGITGLAAAHRLAARGVRVRLFEKSERAGGVIGTEQSEGAWLIERGPNSLLESGPAGATLRALVAELGLKSQTVPANPLAKKRYLVREGRPLAVPTSPIGLARSPLLSSSATWSILRELLRRRPTAPRPNDISLADFVRDHFCQEIVDYVLNPFVSGVYAGAPEKLSAQHAFPALWKAEQTHGSLLRAQIAAGRERRKRGEPRPQLFSFRRGLQTLTDALAHSLPPDTLQLGTTVRAIHQSADGGWEIETDAGQEAAAAVLCALPAHALAALRIGEETPLASLAEIEHPPVSTLFLGYRREQVAHPLDGFGMLVPKVEKLPLLGVIFSSTLFPERAPKGHVALQVMLGGAACDHRQLGARVGGPAPFGGDSGNPPSLGQVQLALAQLLGVRGDPVFLRSGHFAQAIPQYTLGHEKHLAAMTDCEARHPGLFIGGQCRDGISTPACIASGERLAAQALSQLGL</sequence>
<dbReference type="Pfam" id="PF01593">
    <property type="entry name" value="Amino_oxidase"/>
    <property type="match status" value="1"/>
</dbReference>
<keyword evidence="9" id="KW-1185">Reference proteome</keyword>
<keyword evidence="6" id="KW-0963">Cytoplasm</keyword>
<evidence type="ECO:0000256" key="5">
    <source>
        <dbReference type="ARBA" id="ARBA00023133"/>
    </source>
</evidence>
<gene>
    <name evidence="8" type="ORF">AXK12_02410</name>
</gene>
<comment type="function">
    <text evidence="6">Involved in coproporphyrin-dependent heme b biosynthesis. Catalyzes the oxidation of coproporphyrinogen III to coproporphyrin III.</text>
</comment>
<comment type="caution">
    <text evidence="8">The sequence shown here is derived from an EMBL/GenBank/DDBJ whole genome shotgun (WGS) entry which is preliminary data.</text>
</comment>
<dbReference type="PANTHER" id="PTHR42923:SF3">
    <property type="entry name" value="PROTOPORPHYRINOGEN OXIDASE"/>
    <property type="match status" value="1"/>
</dbReference>
<dbReference type="GO" id="GO:0004729">
    <property type="term" value="F:oxygen-dependent protoporphyrinogen oxidase activity"/>
    <property type="evidence" value="ECO:0007669"/>
    <property type="project" value="UniProtKB-UniRule"/>
</dbReference>
<dbReference type="PRINTS" id="PR00419">
    <property type="entry name" value="ADXRDTASE"/>
</dbReference>
<comment type="catalytic activity">
    <reaction evidence="6">
        <text>coproporphyrinogen III + 3 O2 = coproporphyrin III + 3 H2O2</text>
        <dbReference type="Rhea" id="RHEA:43436"/>
        <dbReference type="ChEBI" id="CHEBI:15379"/>
        <dbReference type="ChEBI" id="CHEBI:16240"/>
        <dbReference type="ChEBI" id="CHEBI:57309"/>
        <dbReference type="ChEBI" id="CHEBI:131725"/>
        <dbReference type="EC" id="1.3.3.15"/>
    </reaction>
</comment>
<comment type="pathway">
    <text evidence="6">Porphyrin-containing compound metabolism; protoheme biosynthesis.</text>
</comment>
<feature type="domain" description="Amine oxidase" evidence="7">
    <location>
        <begin position="27"/>
        <end position="480"/>
    </location>
</feature>
<evidence type="ECO:0000256" key="3">
    <source>
        <dbReference type="ARBA" id="ARBA00022827"/>
    </source>
</evidence>
<evidence type="ECO:0000256" key="4">
    <source>
        <dbReference type="ARBA" id="ARBA00023002"/>
    </source>
</evidence>
<dbReference type="InterPro" id="IPR002937">
    <property type="entry name" value="Amino_oxidase"/>
</dbReference>
<dbReference type="GO" id="GO:0005737">
    <property type="term" value="C:cytoplasm"/>
    <property type="evidence" value="ECO:0007669"/>
    <property type="project" value="UniProtKB-SubCell"/>
</dbReference>
<keyword evidence="3 6" id="KW-0274">FAD</keyword>